<dbReference type="Proteomes" id="UP000429523">
    <property type="component" value="Unassembled WGS sequence"/>
</dbReference>
<accession>A0A6A3GNI7</accession>
<comment type="caution">
    <text evidence="2">The sequence shown here is derived from an EMBL/GenBank/DDBJ whole genome shotgun (WGS) entry which is preliminary data.</text>
</comment>
<protein>
    <submittedName>
        <fullName evidence="2">Uncharacterized protein</fullName>
    </submittedName>
</protein>
<dbReference type="EMBL" id="QXFW01006477">
    <property type="protein sequence ID" value="KAE8959159.1"/>
    <property type="molecule type" value="Genomic_DNA"/>
</dbReference>
<dbReference type="Proteomes" id="UP000460718">
    <property type="component" value="Unassembled WGS sequence"/>
</dbReference>
<evidence type="ECO:0000313" key="2">
    <source>
        <dbReference type="EMBL" id="KAE8959159.1"/>
    </source>
</evidence>
<evidence type="ECO:0000313" key="4">
    <source>
        <dbReference type="Proteomes" id="UP000429523"/>
    </source>
</evidence>
<dbReference type="Proteomes" id="UP000440732">
    <property type="component" value="Unassembled WGS sequence"/>
</dbReference>
<name>A0A6A3GNI7_9STRA</name>
<gene>
    <name evidence="3" type="ORF">PF006_g26308</name>
    <name evidence="1" type="ORF">PF009_g28245</name>
    <name evidence="2" type="ORF">PF011_g30522</name>
</gene>
<evidence type="ECO:0000313" key="1">
    <source>
        <dbReference type="EMBL" id="KAE8921479.1"/>
    </source>
</evidence>
<organism evidence="2 6">
    <name type="scientific">Phytophthora fragariae</name>
    <dbReference type="NCBI Taxonomy" id="53985"/>
    <lineage>
        <taxon>Eukaryota</taxon>
        <taxon>Sar</taxon>
        <taxon>Stramenopiles</taxon>
        <taxon>Oomycota</taxon>
        <taxon>Peronosporomycetes</taxon>
        <taxon>Peronosporales</taxon>
        <taxon>Peronosporaceae</taxon>
        <taxon>Phytophthora</taxon>
    </lineage>
</organism>
<sequence length="35" mass="3871">MIGRKQRKRVVYVDGIPIESNLLDAGESGLKGENK</sequence>
<evidence type="ECO:0000313" key="5">
    <source>
        <dbReference type="Proteomes" id="UP000440732"/>
    </source>
</evidence>
<feature type="non-terminal residue" evidence="2">
    <location>
        <position position="35"/>
    </location>
</feature>
<dbReference type="EMBL" id="QXGA01003280">
    <property type="protein sequence ID" value="KAE9085202.1"/>
    <property type="molecule type" value="Genomic_DNA"/>
</dbReference>
<dbReference type="AlphaFoldDB" id="A0A6A3GNI7"/>
<proteinExistence type="predicted"/>
<dbReference type="EMBL" id="QXGF01003477">
    <property type="protein sequence ID" value="KAE8921479.1"/>
    <property type="molecule type" value="Genomic_DNA"/>
</dbReference>
<reference evidence="2 6" key="1">
    <citation type="submission" date="2018-09" db="EMBL/GenBank/DDBJ databases">
        <title>Genomic investigation of the strawberry pathogen Phytophthora fragariae indicates pathogenicity is determined by transcriptional variation in three key races.</title>
        <authorList>
            <person name="Adams T.M."/>
            <person name="Armitage A.D."/>
            <person name="Sobczyk M.K."/>
            <person name="Bates H.J."/>
            <person name="Dunwell J.M."/>
            <person name="Nellist C.F."/>
            <person name="Harrison R.J."/>
        </authorList>
    </citation>
    <scope>NUCLEOTIDE SEQUENCE [LARGE SCALE GENOMIC DNA]</scope>
    <source>
        <strain evidence="3 5">NOV-5</strain>
        <strain evidence="1 4">NOV-9</strain>
        <strain evidence="2 6">SCRP245</strain>
    </source>
</reference>
<evidence type="ECO:0000313" key="3">
    <source>
        <dbReference type="EMBL" id="KAE9085202.1"/>
    </source>
</evidence>
<evidence type="ECO:0000313" key="6">
    <source>
        <dbReference type="Proteomes" id="UP000460718"/>
    </source>
</evidence>